<proteinExistence type="predicted"/>
<gene>
    <name evidence="1" type="ORF">PGLA1383_LOCUS26411</name>
</gene>
<organism evidence="1 2">
    <name type="scientific">Polarella glacialis</name>
    <name type="common">Dinoflagellate</name>
    <dbReference type="NCBI Taxonomy" id="89957"/>
    <lineage>
        <taxon>Eukaryota</taxon>
        <taxon>Sar</taxon>
        <taxon>Alveolata</taxon>
        <taxon>Dinophyceae</taxon>
        <taxon>Suessiales</taxon>
        <taxon>Suessiaceae</taxon>
        <taxon>Polarella</taxon>
    </lineage>
</organism>
<name>A0A813F6X9_POLGL</name>
<dbReference type="EMBL" id="CAJNNV010023172">
    <property type="protein sequence ID" value="CAE8608555.1"/>
    <property type="molecule type" value="Genomic_DNA"/>
</dbReference>
<reference evidence="1" key="1">
    <citation type="submission" date="2021-02" db="EMBL/GenBank/DDBJ databases">
        <authorList>
            <person name="Dougan E. K."/>
            <person name="Rhodes N."/>
            <person name="Thang M."/>
            <person name="Chan C."/>
        </authorList>
    </citation>
    <scope>NUCLEOTIDE SEQUENCE</scope>
</reference>
<accession>A0A813F6X9</accession>
<dbReference type="AlphaFoldDB" id="A0A813F6X9"/>
<comment type="caution">
    <text evidence="1">The sequence shown here is derived from an EMBL/GenBank/DDBJ whole genome shotgun (WGS) entry which is preliminary data.</text>
</comment>
<protein>
    <submittedName>
        <fullName evidence="1">Uncharacterized protein</fullName>
    </submittedName>
</protein>
<evidence type="ECO:0000313" key="1">
    <source>
        <dbReference type="EMBL" id="CAE8608555.1"/>
    </source>
</evidence>
<sequence>HDADFSSLRFVPSTARIPHTRLHAPANGWPLNPEEILPPSTLSEALLSGKTSGDLAHRLGTCRQDFQL</sequence>
<feature type="non-terminal residue" evidence="1">
    <location>
        <position position="1"/>
    </location>
</feature>
<evidence type="ECO:0000313" key="2">
    <source>
        <dbReference type="Proteomes" id="UP000654075"/>
    </source>
</evidence>
<dbReference type="Proteomes" id="UP000654075">
    <property type="component" value="Unassembled WGS sequence"/>
</dbReference>
<keyword evidence="2" id="KW-1185">Reference proteome</keyword>